<dbReference type="AlphaFoldDB" id="A0A4D8PY32"/>
<feature type="compositionally biased region" description="Basic and acidic residues" evidence="1">
    <location>
        <begin position="55"/>
        <end position="65"/>
    </location>
</feature>
<evidence type="ECO:0000256" key="1">
    <source>
        <dbReference type="SAM" id="MobiDB-lite"/>
    </source>
</evidence>
<reference evidence="2 3" key="1">
    <citation type="submission" date="2018-09" db="EMBL/GenBank/DDBJ databases">
        <title>Whole genome based analysis of evolution and adaptive divergence in Indian and Brazilian strains of Azospirillum brasilense.</title>
        <authorList>
            <person name="Singh C."/>
            <person name="Tripathi A.K."/>
        </authorList>
    </citation>
    <scope>NUCLEOTIDE SEQUENCE [LARGE SCALE GENOMIC DNA]</scope>
    <source>
        <strain evidence="2 3">MTCC4036</strain>
    </source>
</reference>
<dbReference type="Proteomes" id="UP000298596">
    <property type="component" value="Chromosome"/>
</dbReference>
<protein>
    <submittedName>
        <fullName evidence="2">DUF2934 domain-containing protein</fullName>
    </submittedName>
</protein>
<evidence type="ECO:0000313" key="3">
    <source>
        <dbReference type="Proteomes" id="UP000298596"/>
    </source>
</evidence>
<dbReference type="Pfam" id="PF11154">
    <property type="entry name" value="DUF2934"/>
    <property type="match status" value="1"/>
</dbReference>
<feature type="region of interest" description="Disordered" evidence="1">
    <location>
        <begin position="44"/>
        <end position="97"/>
    </location>
</feature>
<organism evidence="2 3">
    <name type="scientific">Azospirillum brasilense</name>
    <dbReference type="NCBI Taxonomy" id="192"/>
    <lineage>
        <taxon>Bacteria</taxon>
        <taxon>Pseudomonadati</taxon>
        <taxon>Pseudomonadota</taxon>
        <taxon>Alphaproteobacteria</taxon>
        <taxon>Rhodospirillales</taxon>
        <taxon>Azospirillaceae</taxon>
        <taxon>Azospirillum</taxon>
    </lineage>
</organism>
<name>A0A4D8PY32_AZOBR</name>
<evidence type="ECO:0000313" key="2">
    <source>
        <dbReference type="EMBL" id="QCO02048.1"/>
    </source>
</evidence>
<dbReference type="InterPro" id="IPR021327">
    <property type="entry name" value="DUF2934"/>
</dbReference>
<dbReference type="EMBL" id="CP032330">
    <property type="protein sequence ID" value="QCO02048.1"/>
    <property type="molecule type" value="Genomic_DNA"/>
</dbReference>
<sequence length="97" mass="11098">MADDLESRIRARAHQIWEREGRPEDRAEDHWKLASEEIAIEDNYRDTLRPNPARGPDDTAERTEPVEPVLSMESQGEMPGIADQGEEFRIPGQARDS</sequence>
<proteinExistence type="predicted"/>
<accession>A0A4D8PY32</accession>
<gene>
    <name evidence="2" type="ORF">D3867_08395</name>
</gene>